<evidence type="ECO:0000313" key="6">
    <source>
        <dbReference type="EMBL" id="MDO6413469.1"/>
    </source>
</evidence>
<proteinExistence type="inferred from homology"/>
<comment type="similarity">
    <text evidence="1 4">Belongs to the glutathione peroxidase family.</text>
</comment>
<keyword evidence="3 4" id="KW-0560">Oxidoreductase</keyword>
<reference evidence="6" key="1">
    <citation type="submission" date="2023-07" db="EMBL/GenBank/DDBJ databases">
        <authorList>
            <person name="Kim M."/>
        </authorList>
    </citation>
    <scope>NUCLEOTIDE SEQUENCE</scope>
    <source>
        <strain evidence="6">BIUV-7</strain>
    </source>
</reference>
<keyword evidence="2 4" id="KW-0575">Peroxidase</keyword>
<dbReference type="InterPro" id="IPR000889">
    <property type="entry name" value="Glutathione_peroxidase"/>
</dbReference>
<feature type="domain" description="Thioredoxin" evidence="5">
    <location>
        <begin position="1"/>
        <end position="179"/>
    </location>
</feature>
<dbReference type="InterPro" id="IPR013766">
    <property type="entry name" value="Thioredoxin_domain"/>
</dbReference>
<dbReference type="PROSITE" id="PS51355">
    <property type="entry name" value="GLUTATHIONE_PEROXID_3"/>
    <property type="match status" value="1"/>
</dbReference>
<dbReference type="GO" id="GO:0004601">
    <property type="term" value="F:peroxidase activity"/>
    <property type="evidence" value="ECO:0007669"/>
    <property type="project" value="UniProtKB-KW"/>
</dbReference>
<dbReference type="SUPFAM" id="SSF52833">
    <property type="entry name" value="Thioredoxin-like"/>
    <property type="match status" value="1"/>
</dbReference>
<sequence length="182" mass="19615">MTAIQDVPLKTIAGEQTSLADYAGQVLLVVNVASKCGLTPQYEGLEKLYEKYKDEGFAVLGFPANDFAGQEPGSDEEIATFCTTNFGASFPMFSKIGIVGPDKHPLYRELTTALPAAQNEGAMRTKLAGYGMTPNPAPEVLWNFEKFLIGRDGEPVARFAPDTAPDDDALVSAIEKELFASE</sequence>
<dbReference type="Proteomes" id="UP001169764">
    <property type="component" value="Unassembled WGS sequence"/>
</dbReference>
<dbReference type="RefSeq" id="WP_303539894.1">
    <property type="nucleotide sequence ID" value="NZ_JAUOTP010000001.1"/>
</dbReference>
<dbReference type="EMBL" id="JAUOTP010000001">
    <property type="protein sequence ID" value="MDO6413469.1"/>
    <property type="molecule type" value="Genomic_DNA"/>
</dbReference>
<name>A0ABT8Y578_9SPHN</name>
<dbReference type="PROSITE" id="PS00460">
    <property type="entry name" value="GLUTATHIONE_PEROXID_1"/>
    <property type="match status" value="1"/>
</dbReference>
<keyword evidence="7" id="KW-1185">Reference proteome</keyword>
<comment type="caution">
    <text evidence="6">The sequence shown here is derived from an EMBL/GenBank/DDBJ whole genome shotgun (WGS) entry which is preliminary data.</text>
</comment>
<dbReference type="PANTHER" id="PTHR11592:SF40">
    <property type="entry name" value="THIOREDOXIN_GLUTATHIONE PEROXIDASE BTUE"/>
    <property type="match status" value="1"/>
</dbReference>
<dbReference type="PANTHER" id="PTHR11592">
    <property type="entry name" value="GLUTATHIONE PEROXIDASE"/>
    <property type="match status" value="1"/>
</dbReference>
<evidence type="ECO:0000313" key="7">
    <source>
        <dbReference type="Proteomes" id="UP001169764"/>
    </source>
</evidence>
<dbReference type="PIRSF" id="PIRSF000303">
    <property type="entry name" value="Glutathion_perox"/>
    <property type="match status" value="1"/>
</dbReference>
<dbReference type="CDD" id="cd00340">
    <property type="entry name" value="GSH_Peroxidase"/>
    <property type="match status" value="1"/>
</dbReference>
<evidence type="ECO:0000256" key="3">
    <source>
        <dbReference type="ARBA" id="ARBA00023002"/>
    </source>
</evidence>
<dbReference type="PRINTS" id="PR01011">
    <property type="entry name" value="GLUTPROXDASE"/>
</dbReference>
<gene>
    <name evidence="6" type="ORF">Q4F19_03650</name>
</gene>
<accession>A0ABT8Y578</accession>
<protein>
    <recommendedName>
        <fullName evidence="4">Glutathione peroxidase</fullName>
    </recommendedName>
</protein>
<evidence type="ECO:0000256" key="1">
    <source>
        <dbReference type="ARBA" id="ARBA00006926"/>
    </source>
</evidence>
<organism evidence="6 7">
    <name type="scientific">Sphingomonas natans</name>
    <dbReference type="NCBI Taxonomy" id="3063330"/>
    <lineage>
        <taxon>Bacteria</taxon>
        <taxon>Pseudomonadati</taxon>
        <taxon>Pseudomonadota</taxon>
        <taxon>Alphaproteobacteria</taxon>
        <taxon>Sphingomonadales</taxon>
        <taxon>Sphingomonadaceae</taxon>
        <taxon>Sphingomonas</taxon>
    </lineage>
</organism>
<evidence type="ECO:0000256" key="2">
    <source>
        <dbReference type="ARBA" id="ARBA00022559"/>
    </source>
</evidence>
<dbReference type="Pfam" id="PF00255">
    <property type="entry name" value="GSHPx"/>
    <property type="match status" value="1"/>
</dbReference>
<dbReference type="Gene3D" id="3.40.30.10">
    <property type="entry name" value="Glutaredoxin"/>
    <property type="match status" value="1"/>
</dbReference>
<evidence type="ECO:0000256" key="4">
    <source>
        <dbReference type="RuleBase" id="RU000499"/>
    </source>
</evidence>
<dbReference type="PROSITE" id="PS51352">
    <property type="entry name" value="THIOREDOXIN_2"/>
    <property type="match status" value="1"/>
</dbReference>
<dbReference type="InterPro" id="IPR036249">
    <property type="entry name" value="Thioredoxin-like_sf"/>
</dbReference>
<evidence type="ECO:0000259" key="5">
    <source>
        <dbReference type="PROSITE" id="PS51352"/>
    </source>
</evidence>
<dbReference type="InterPro" id="IPR029759">
    <property type="entry name" value="GPX_AS"/>
</dbReference>